<keyword evidence="3" id="KW-1185">Reference proteome</keyword>
<proteinExistence type="predicted"/>
<evidence type="ECO:0000256" key="1">
    <source>
        <dbReference type="SAM" id="MobiDB-lite"/>
    </source>
</evidence>
<organism evidence="2 3">
    <name type="scientific">Trifolium medium</name>
    <dbReference type="NCBI Taxonomy" id="97028"/>
    <lineage>
        <taxon>Eukaryota</taxon>
        <taxon>Viridiplantae</taxon>
        <taxon>Streptophyta</taxon>
        <taxon>Embryophyta</taxon>
        <taxon>Tracheophyta</taxon>
        <taxon>Spermatophyta</taxon>
        <taxon>Magnoliopsida</taxon>
        <taxon>eudicotyledons</taxon>
        <taxon>Gunneridae</taxon>
        <taxon>Pentapetalae</taxon>
        <taxon>rosids</taxon>
        <taxon>fabids</taxon>
        <taxon>Fabales</taxon>
        <taxon>Fabaceae</taxon>
        <taxon>Papilionoideae</taxon>
        <taxon>50 kb inversion clade</taxon>
        <taxon>NPAAA clade</taxon>
        <taxon>Hologalegina</taxon>
        <taxon>IRL clade</taxon>
        <taxon>Trifolieae</taxon>
        <taxon>Trifolium</taxon>
    </lineage>
</organism>
<comment type="caution">
    <text evidence="2">The sequence shown here is derived from an EMBL/GenBank/DDBJ whole genome shotgun (WGS) entry which is preliminary data.</text>
</comment>
<dbReference type="EMBL" id="LXQA010096418">
    <property type="protein sequence ID" value="MCI15426.1"/>
    <property type="molecule type" value="Genomic_DNA"/>
</dbReference>
<protein>
    <submittedName>
        <fullName evidence="2">Uncharacterized protein</fullName>
    </submittedName>
</protein>
<feature type="compositionally biased region" description="Basic residues" evidence="1">
    <location>
        <begin position="212"/>
        <end position="225"/>
    </location>
</feature>
<dbReference type="AlphaFoldDB" id="A0A392PVT5"/>
<dbReference type="Proteomes" id="UP000265520">
    <property type="component" value="Unassembled WGS sequence"/>
</dbReference>
<sequence>MHELYVEKIDKFDVVDDIDETINKTVSSYLDISQKIDDFGLENKKCADKLGKDDLGCSDKQEDGDIGHNKVVDNPVVEPFEKTVEEENAMQDAITSNVQADLETTVVPKSPEIVVGSDKEKESDTTAIGNVSKKNVDVHSHSDEGLKTGSEKVNIEKSAEQNKDADVDTVDVDNLTSGENPIDKTSAPSIAKRLRSNSGKAIVTRGSVSVKAGKKVKNPVRYGRP</sequence>
<feature type="non-terminal residue" evidence="2">
    <location>
        <position position="225"/>
    </location>
</feature>
<feature type="region of interest" description="Disordered" evidence="1">
    <location>
        <begin position="116"/>
        <end position="225"/>
    </location>
</feature>
<evidence type="ECO:0000313" key="2">
    <source>
        <dbReference type="EMBL" id="MCI15426.1"/>
    </source>
</evidence>
<feature type="region of interest" description="Disordered" evidence="1">
    <location>
        <begin position="52"/>
        <end position="74"/>
    </location>
</feature>
<feature type="compositionally biased region" description="Basic and acidic residues" evidence="1">
    <location>
        <begin position="134"/>
        <end position="166"/>
    </location>
</feature>
<feature type="compositionally biased region" description="Basic and acidic residues" evidence="1">
    <location>
        <begin position="52"/>
        <end position="71"/>
    </location>
</feature>
<name>A0A392PVT5_9FABA</name>
<reference evidence="2 3" key="1">
    <citation type="journal article" date="2018" name="Front. Plant Sci.">
        <title>Red Clover (Trifolium pratense) and Zigzag Clover (T. medium) - A Picture of Genomic Similarities and Differences.</title>
        <authorList>
            <person name="Dluhosova J."/>
            <person name="Istvanek J."/>
            <person name="Nedelnik J."/>
            <person name="Repkova J."/>
        </authorList>
    </citation>
    <scope>NUCLEOTIDE SEQUENCE [LARGE SCALE GENOMIC DNA]</scope>
    <source>
        <strain evidence="3">cv. 10/8</strain>
        <tissue evidence="2">Leaf</tissue>
    </source>
</reference>
<accession>A0A392PVT5</accession>
<evidence type="ECO:0000313" key="3">
    <source>
        <dbReference type="Proteomes" id="UP000265520"/>
    </source>
</evidence>